<protein>
    <submittedName>
        <fullName evidence="7">Beta-ketoacyl synthase N-terminal-like domain-containing protein</fullName>
    </submittedName>
</protein>
<dbReference type="Gene3D" id="3.40.47.10">
    <property type="match status" value="1"/>
</dbReference>
<dbReference type="PROSITE" id="PS00606">
    <property type="entry name" value="KS3_1"/>
    <property type="match status" value="1"/>
</dbReference>
<dbReference type="InterPro" id="IPR014030">
    <property type="entry name" value="Ketoacyl_synth_N"/>
</dbReference>
<keyword evidence="1" id="KW-0596">Phosphopantetheine</keyword>
<evidence type="ECO:0000256" key="1">
    <source>
        <dbReference type="ARBA" id="ARBA00022450"/>
    </source>
</evidence>
<dbReference type="SMART" id="SM00825">
    <property type="entry name" value="PKS_KS"/>
    <property type="match status" value="1"/>
</dbReference>
<comment type="caution">
    <text evidence="7">The sequence shown here is derived from an EMBL/GenBank/DDBJ whole genome shotgun (WGS) entry which is preliminary data.</text>
</comment>
<keyword evidence="8" id="KW-1185">Reference proteome</keyword>
<dbReference type="InterPro" id="IPR014031">
    <property type="entry name" value="Ketoacyl_synth_C"/>
</dbReference>
<evidence type="ECO:0000256" key="3">
    <source>
        <dbReference type="ARBA" id="ARBA00022679"/>
    </source>
</evidence>
<evidence type="ECO:0000313" key="7">
    <source>
        <dbReference type="EMBL" id="MFC0565167.1"/>
    </source>
</evidence>
<feature type="compositionally biased region" description="Polar residues" evidence="5">
    <location>
        <begin position="712"/>
        <end position="722"/>
    </location>
</feature>
<evidence type="ECO:0000256" key="4">
    <source>
        <dbReference type="RuleBase" id="RU003694"/>
    </source>
</evidence>
<dbReference type="SUPFAM" id="SSF53901">
    <property type="entry name" value="Thiolase-like"/>
    <property type="match status" value="1"/>
</dbReference>
<comment type="similarity">
    <text evidence="4">Belongs to the thiolase-like superfamily. Beta-ketoacyl-ACP synthases family.</text>
</comment>
<gene>
    <name evidence="7" type="ORF">ACFFHU_13610</name>
</gene>
<evidence type="ECO:0000256" key="2">
    <source>
        <dbReference type="ARBA" id="ARBA00022553"/>
    </source>
</evidence>
<proteinExistence type="inferred from homology"/>
<dbReference type="EMBL" id="JBHLUE010000011">
    <property type="protein sequence ID" value="MFC0565167.1"/>
    <property type="molecule type" value="Genomic_DNA"/>
</dbReference>
<dbReference type="Pfam" id="PF02801">
    <property type="entry name" value="Ketoacyl-synt_C"/>
    <property type="match status" value="1"/>
</dbReference>
<dbReference type="RefSeq" id="WP_377338751.1">
    <property type="nucleotide sequence ID" value="NZ_JBHLUE010000011.1"/>
</dbReference>
<keyword evidence="3 4" id="KW-0808">Transferase</keyword>
<feature type="domain" description="Ketosynthase family 3 (KS3)" evidence="6">
    <location>
        <begin position="1"/>
        <end position="420"/>
    </location>
</feature>
<dbReference type="PROSITE" id="PS52004">
    <property type="entry name" value="KS3_2"/>
    <property type="match status" value="1"/>
</dbReference>
<organism evidence="7 8">
    <name type="scientific">Plantactinospora siamensis</name>
    <dbReference type="NCBI Taxonomy" id="555372"/>
    <lineage>
        <taxon>Bacteria</taxon>
        <taxon>Bacillati</taxon>
        <taxon>Actinomycetota</taxon>
        <taxon>Actinomycetes</taxon>
        <taxon>Micromonosporales</taxon>
        <taxon>Micromonosporaceae</taxon>
        <taxon>Plantactinospora</taxon>
    </lineage>
</organism>
<dbReference type="InterPro" id="IPR016039">
    <property type="entry name" value="Thiolase-like"/>
</dbReference>
<evidence type="ECO:0000313" key="8">
    <source>
        <dbReference type="Proteomes" id="UP001589894"/>
    </source>
</evidence>
<name>A0ABV6NWN0_9ACTN</name>
<evidence type="ECO:0000256" key="5">
    <source>
        <dbReference type="SAM" id="MobiDB-lite"/>
    </source>
</evidence>
<dbReference type="Gene3D" id="3.30.70.3290">
    <property type="match status" value="1"/>
</dbReference>
<keyword evidence="2" id="KW-0597">Phosphoprotein</keyword>
<evidence type="ECO:0000259" key="6">
    <source>
        <dbReference type="PROSITE" id="PS52004"/>
    </source>
</evidence>
<dbReference type="Pfam" id="PF00109">
    <property type="entry name" value="ketoacyl-synt"/>
    <property type="match status" value="1"/>
</dbReference>
<dbReference type="PANTHER" id="PTHR43775:SF37">
    <property type="entry name" value="SI:DKEY-61P9.11"/>
    <property type="match status" value="1"/>
</dbReference>
<dbReference type="InterPro" id="IPR020841">
    <property type="entry name" value="PKS_Beta-ketoAc_synthase_dom"/>
</dbReference>
<dbReference type="InterPro" id="IPR018201">
    <property type="entry name" value="Ketoacyl_synth_AS"/>
</dbReference>
<dbReference type="CDD" id="cd00833">
    <property type="entry name" value="PKS"/>
    <property type="match status" value="1"/>
</dbReference>
<reference evidence="7 8" key="1">
    <citation type="submission" date="2024-09" db="EMBL/GenBank/DDBJ databases">
        <authorList>
            <person name="Sun Q."/>
            <person name="Mori K."/>
        </authorList>
    </citation>
    <scope>NUCLEOTIDE SEQUENCE [LARGE SCALE GENOMIC DNA]</scope>
    <source>
        <strain evidence="7 8">TBRC 2205</strain>
    </source>
</reference>
<sequence length="722" mass="74586">MTGVAVVGIACRFPGGEGKEAFWRLLRTGGDGVGPVPDTRWEPDHYYSADGGPGTINNREGGFLRDVDTLDNRFFAISDADAAALDPHQRLLLGCAYHAIEDAGADPRALASAGCGVYLGMTGNEWVWRTRDDTGGFDVHQGAGTGHHMAANRLSYQLNLRGPSLTVDTACSSSLVAVHLAARAVATGECEWALAGGVSVVLEPVNGIYFTLLGLSARDGHCKPFSSAADGMVRGEGVGVVVLRRLADARADRQRIYAVIRGGAVSHNGRSNGITAPARWGQQDAITRAYQRAAVAPADIAFVEAHGSGTLIGDAIEINALKAVHGADRSTPCLVGSVKGNIGHAEGAAGIASFIKAALAVHHRLLPPTTHSAPVNPVLGLDGPVLRLADRPVELPADRLAGGVSAFGLSGTNAHVVITGDDRPARPPTSGPGVFTVSAPSDAALRRNLLAQADALAEPTGRRPGDDEDLAALCHTSNRAKAALRHRYAVVARSRSGLAYALRRGALQPEEFPRAGQVRVALLLAGPLPPVPHELLAARSAAFRRAWQAAELPPAAPADPADPADPAGPALAGLVAVLAALGIGPALVAPVGDRRDAAGLAGAAARLAAVTGAPLAETPGAATHLLTVGATGAAPAAPGPARLPLAAPDDPDLWYAVARIAALLHRAGADVRWDELYAPDQRQVRELPPYRFAPSRFPLPQPRRPRAHAGTAPTSPTRPTEG</sequence>
<dbReference type="InterPro" id="IPR050091">
    <property type="entry name" value="PKS_NRPS_Biosynth_Enz"/>
</dbReference>
<feature type="region of interest" description="Disordered" evidence="5">
    <location>
        <begin position="688"/>
        <end position="722"/>
    </location>
</feature>
<dbReference type="Proteomes" id="UP001589894">
    <property type="component" value="Unassembled WGS sequence"/>
</dbReference>
<dbReference type="PANTHER" id="PTHR43775">
    <property type="entry name" value="FATTY ACID SYNTHASE"/>
    <property type="match status" value="1"/>
</dbReference>
<accession>A0ABV6NWN0</accession>